<keyword evidence="3" id="KW-1185">Reference proteome</keyword>
<gene>
    <name evidence="2" type="ORF">MTR67_012178</name>
</gene>
<evidence type="ECO:0000313" key="3">
    <source>
        <dbReference type="Proteomes" id="UP001234989"/>
    </source>
</evidence>
<evidence type="ECO:0000256" key="1">
    <source>
        <dbReference type="SAM" id="Phobius"/>
    </source>
</evidence>
<feature type="transmembrane region" description="Helical" evidence="1">
    <location>
        <begin position="96"/>
        <end position="116"/>
    </location>
</feature>
<proteinExistence type="predicted"/>
<evidence type="ECO:0000313" key="2">
    <source>
        <dbReference type="EMBL" id="WMV18793.1"/>
    </source>
</evidence>
<keyword evidence="1" id="KW-0472">Membrane</keyword>
<keyword evidence="1" id="KW-1133">Transmembrane helix</keyword>
<dbReference type="EMBL" id="CP133614">
    <property type="protein sequence ID" value="WMV18793.1"/>
    <property type="molecule type" value="Genomic_DNA"/>
</dbReference>
<feature type="non-terminal residue" evidence="2">
    <location>
        <position position="1"/>
    </location>
</feature>
<sequence>ICVAADHSVSLVEIADQLGDPPFGRFHCHLALSFSIVVFWIIGQHSTTLRNYSATRRLLLFTANFILSFKAQLTGIKCEDKIFWRFAEWVRRFSDLHFFVLSAAFVPFFLTSVHGFPQSPNT</sequence>
<dbReference type="Proteomes" id="UP001234989">
    <property type="component" value="Chromosome 3"/>
</dbReference>
<organism evidence="2 3">
    <name type="scientific">Solanum verrucosum</name>
    <dbReference type="NCBI Taxonomy" id="315347"/>
    <lineage>
        <taxon>Eukaryota</taxon>
        <taxon>Viridiplantae</taxon>
        <taxon>Streptophyta</taxon>
        <taxon>Embryophyta</taxon>
        <taxon>Tracheophyta</taxon>
        <taxon>Spermatophyta</taxon>
        <taxon>Magnoliopsida</taxon>
        <taxon>eudicotyledons</taxon>
        <taxon>Gunneridae</taxon>
        <taxon>Pentapetalae</taxon>
        <taxon>asterids</taxon>
        <taxon>lamiids</taxon>
        <taxon>Solanales</taxon>
        <taxon>Solanaceae</taxon>
        <taxon>Solanoideae</taxon>
        <taxon>Solaneae</taxon>
        <taxon>Solanum</taxon>
    </lineage>
</organism>
<reference evidence="2" key="1">
    <citation type="submission" date="2023-08" db="EMBL/GenBank/DDBJ databases">
        <title>A de novo genome assembly of Solanum verrucosum Schlechtendal, a Mexican diploid species geographically isolated from the other diploid A-genome species in potato relatives.</title>
        <authorList>
            <person name="Hosaka K."/>
        </authorList>
    </citation>
    <scope>NUCLEOTIDE SEQUENCE</scope>
    <source>
        <tissue evidence="2">Young leaves</tissue>
    </source>
</reference>
<name>A0AAF0Q988_SOLVR</name>
<dbReference type="AlphaFoldDB" id="A0AAF0Q988"/>
<keyword evidence="1" id="KW-0812">Transmembrane</keyword>
<feature type="transmembrane region" description="Helical" evidence="1">
    <location>
        <begin position="23"/>
        <end position="42"/>
    </location>
</feature>
<protein>
    <submittedName>
        <fullName evidence="2">Uncharacterized protein</fullName>
    </submittedName>
</protein>
<accession>A0AAF0Q988</accession>